<dbReference type="InterPro" id="IPR009273">
    <property type="entry name" value="DUF930"/>
</dbReference>
<evidence type="ECO:0000256" key="2">
    <source>
        <dbReference type="SAM" id="Phobius"/>
    </source>
</evidence>
<feature type="compositionally biased region" description="Basic and acidic residues" evidence="1">
    <location>
        <begin position="162"/>
        <end position="184"/>
    </location>
</feature>
<reference evidence="3 4" key="1">
    <citation type="submission" date="2019-04" db="EMBL/GenBank/DDBJ databases">
        <title>Rhizobium terrae sp. nov., isolated from a paddy soil.</title>
        <authorList>
            <person name="Lin S.-Y."/>
            <person name="Hameed A."/>
            <person name="Huang H.-I."/>
            <person name="Young C.-C."/>
        </authorList>
    </citation>
    <scope>NUCLEOTIDE SEQUENCE [LARGE SCALE GENOMIC DNA]</scope>
    <source>
        <strain evidence="3 4">CC-HIH110</strain>
    </source>
</reference>
<proteinExistence type="predicted"/>
<dbReference type="EMBL" id="SSOA01000001">
    <property type="protein sequence ID" value="THF53846.1"/>
    <property type="molecule type" value="Genomic_DNA"/>
</dbReference>
<dbReference type="AlphaFoldDB" id="A0A4S4A774"/>
<gene>
    <name evidence="3" type="ORF">E6C51_01660</name>
</gene>
<keyword evidence="2" id="KW-0472">Membrane</keyword>
<keyword evidence="2" id="KW-1133">Transmembrane helix</keyword>
<name>A0A4S4A774_9HYPH</name>
<evidence type="ECO:0000313" key="3">
    <source>
        <dbReference type="EMBL" id="THF53846.1"/>
    </source>
</evidence>
<feature type="compositionally biased region" description="Basic and acidic residues" evidence="1">
    <location>
        <begin position="129"/>
        <end position="140"/>
    </location>
</feature>
<evidence type="ECO:0000313" key="4">
    <source>
        <dbReference type="Proteomes" id="UP000310754"/>
    </source>
</evidence>
<feature type="region of interest" description="Disordered" evidence="1">
    <location>
        <begin position="45"/>
        <end position="210"/>
    </location>
</feature>
<feature type="compositionally biased region" description="Basic and acidic residues" evidence="1">
    <location>
        <begin position="55"/>
        <end position="98"/>
    </location>
</feature>
<dbReference type="RefSeq" id="WP_190234810.1">
    <property type="nucleotide sequence ID" value="NZ_SSOA01000001.1"/>
</dbReference>
<feature type="transmembrane region" description="Helical" evidence="2">
    <location>
        <begin position="12"/>
        <end position="34"/>
    </location>
</feature>
<keyword evidence="2" id="KW-0812">Transmembrane</keyword>
<comment type="caution">
    <text evidence="3">The sequence shown here is derived from an EMBL/GenBank/DDBJ whole genome shotgun (WGS) entry which is preliminary data.</text>
</comment>
<organism evidence="3 4">
    <name type="scientific">Allorhizobium terrae</name>
    <dbReference type="NCBI Taxonomy" id="1848972"/>
    <lineage>
        <taxon>Bacteria</taxon>
        <taxon>Pseudomonadati</taxon>
        <taxon>Pseudomonadota</taxon>
        <taxon>Alphaproteobacteria</taxon>
        <taxon>Hyphomicrobiales</taxon>
        <taxon>Rhizobiaceae</taxon>
        <taxon>Rhizobium/Agrobacterium group</taxon>
        <taxon>Allorhizobium</taxon>
    </lineage>
</organism>
<keyword evidence="4" id="KW-1185">Reference proteome</keyword>
<feature type="compositionally biased region" description="Basic and acidic residues" evidence="1">
    <location>
        <begin position="195"/>
        <end position="207"/>
    </location>
</feature>
<sequence>MKDRDKPVPKRLIWGVSASVLLHVFLLLSFLWNWPITAPEVPKEEVVNVSIEPPPEEKPPEKPEEKQKDEPKPEEKPAPKPEPKPEPKSEPKPEEKPQPKPVPAPELRPTETLPPPPPPESVPNAFESAPKDETAPKEEDAPAPPPSEQPAEEEAKTNTAEKQGEDKAVAGDPNKQEPAKEASVLKDIAPPELGPDARPKVADKAEEAGGGIVTEQRAPVSEGANVGVPTASVPTPAPKPKQLTTIASLKPAKRIYSKDTLSDPRIKEALGKLPPKRRVVQMCSIEMLEQIRRNVPGAVPDIIAPTAETVENIDEKLMDVTDAAYHSRGQWFDVSYHCETDAKTTTITSFRFNIGSVIPKSQWEARRLPAR</sequence>
<accession>A0A4S4A774</accession>
<evidence type="ECO:0000256" key="1">
    <source>
        <dbReference type="SAM" id="MobiDB-lite"/>
    </source>
</evidence>
<feature type="compositionally biased region" description="Pro residues" evidence="1">
    <location>
        <begin position="99"/>
        <end position="121"/>
    </location>
</feature>
<protein>
    <submittedName>
        <fullName evidence="3">DUF930 domain-containing protein</fullName>
    </submittedName>
</protein>
<dbReference type="Pfam" id="PF06059">
    <property type="entry name" value="DUF930"/>
    <property type="match status" value="1"/>
</dbReference>
<dbReference type="Proteomes" id="UP000310754">
    <property type="component" value="Unassembled WGS sequence"/>
</dbReference>